<evidence type="ECO:0000313" key="6">
    <source>
        <dbReference type="EMBL" id="MDQ0390252.1"/>
    </source>
</evidence>
<comment type="subcellular location">
    <subcellularLocation>
        <location evidence="1">Periplasm</location>
    </subcellularLocation>
</comment>
<dbReference type="PANTHER" id="PTHR30006:SF3">
    <property type="entry name" value="THIAMINE-BINDING PERIPLASMIC PROTEIN"/>
    <property type="match status" value="1"/>
</dbReference>
<evidence type="ECO:0000256" key="3">
    <source>
        <dbReference type="ARBA" id="ARBA00022448"/>
    </source>
</evidence>
<evidence type="ECO:0000256" key="1">
    <source>
        <dbReference type="ARBA" id="ARBA00004418"/>
    </source>
</evidence>
<organism evidence="6 7">
    <name type="scientific">Labrys monachus</name>
    <dbReference type="NCBI Taxonomy" id="217067"/>
    <lineage>
        <taxon>Bacteria</taxon>
        <taxon>Pseudomonadati</taxon>
        <taxon>Pseudomonadota</taxon>
        <taxon>Alphaproteobacteria</taxon>
        <taxon>Hyphomicrobiales</taxon>
        <taxon>Xanthobacteraceae</taxon>
        <taxon>Labrys</taxon>
    </lineage>
</organism>
<evidence type="ECO:0000256" key="4">
    <source>
        <dbReference type="ARBA" id="ARBA00022729"/>
    </source>
</evidence>
<dbReference type="EMBL" id="JAUSVK010000001">
    <property type="protein sequence ID" value="MDQ0390252.1"/>
    <property type="molecule type" value="Genomic_DNA"/>
</dbReference>
<dbReference type="Gene3D" id="3.40.190.10">
    <property type="entry name" value="Periplasmic binding protein-like II"/>
    <property type="match status" value="2"/>
</dbReference>
<dbReference type="Pfam" id="PF13416">
    <property type="entry name" value="SBP_bac_8"/>
    <property type="match status" value="1"/>
</dbReference>
<keyword evidence="4" id="KW-0732">Signal</keyword>
<dbReference type="SUPFAM" id="SSF53850">
    <property type="entry name" value="Periplasmic binding protein-like II"/>
    <property type="match status" value="1"/>
</dbReference>
<reference evidence="6 7" key="1">
    <citation type="submission" date="2023-07" db="EMBL/GenBank/DDBJ databases">
        <title>Genomic Encyclopedia of Type Strains, Phase IV (KMG-IV): sequencing the most valuable type-strain genomes for metagenomic binning, comparative biology and taxonomic classification.</title>
        <authorList>
            <person name="Goeker M."/>
        </authorList>
    </citation>
    <scope>NUCLEOTIDE SEQUENCE [LARGE SCALE GENOMIC DNA]</scope>
    <source>
        <strain evidence="6 7">DSM 5896</strain>
    </source>
</reference>
<evidence type="ECO:0000256" key="5">
    <source>
        <dbReference type="ARBA" id="ARBA00022764"/>
    </source>
</evidence>
<dbReference type="PROSITE" id="PS51318">
    <property type="entry name" value="TAT"/>
    <property type="match status" value="1"/>
</dbReference>
<dbReference type="PANTHER" id="PTHR30006">
    <property type="entry name" value="THIAMINE-BINDING PERIPLASMIC PROTEIN-RELATED"/>
    <property type="match status" value="1"/>
</dbReference>
<sequence length="373" mass="41119">MKVMNEIFQKDCFDILKLKLDRGEIDRRSFLRGIALMGAGALALQSGAVSAQEKEMVMVTWGGDGTKAFEKAFAAPFAKATGIRVKSDGSGPTEGAVKAQFEGGKISWDVMDTEFFSSKTLGEKGYLGKIDYNIVKKEKIHGSDWHDWGVANYYNTYVMVYNKKKFGDNPPKTWADFFDAEKFPGKRTLPKYMIGAPEAALLADGVSPDKLYPMDLDRAFKKIKDFMPNIVSFWGSAAESQQAVIDGEAVIGLLWGTRAQLVHRDTGGDVTFTFQDALLTPSSWSYMNKNPAGAEIANQFIAAAQDPALQIELLRLVGCSPANPAAAAMVPEDLKPFDCMQPEHLKIMHSVDMEWYGKNYGAALDRFIAMIAN</sequence>
<evidence type="ECO:0000256" key="2">
    <source>
        <dbReference type="ARBA" id="ARBA00008520"/>
    </source>
</evidence>
<evidence type="ECO:0000313" key="7">
    <source>
        <dbReference type="Proteomes" id="UP001237448"/>
    </source>
</evidence>
<accession>A0ABU0F6K3</accession>
<dbReference type="InterPro" id="IPR006311">
    <property type="entry name" value="TAT_signal"/>
</dbReference>
<dbReference type="Proteomes" id="UP001237448">
    <property type="component" value="Unassembled WGS sequence"/>
</dbReference>
<comment type="similarity">
    <text evidence="2">Belongs to the bacterial solute-binding protein 1 family.</text>
</comment>
<protein>
    <submittedName>
        <fullName evidence="6">Spermidine/putrescine transport system substrate-binding protein</fullName>
    </submittedName>
</protein>
<comment type="caution">
    <text evidence="6">The sequence shown here is derived from an EMBL/GenBank/DDBJ whole genome shotgun (WGS) entry which is preliminary data.</text>
</comment>
<keyword evidence="7" id="KW-1185">Reference proteome</keyword>
<keyword evidence="5" id="KW-0574">Periplasm</keyword>
<name>A0ABU0F6K3_9HYPH</name>
<proteinExistence type="inferred from homology"/>
<gene>
    <name evidence="6" type="ORF">J3R73_000044</name>
</gene>
<keyword evidence="3" id="KW-0813">Transport</keyword>
<dbReference type="InterPro" id="IPR006059">
    <property type="entry name" value="SBP"/>
</dbReference>